<dbReference type="Proteomes" id="UP000325849">
    <property type="component" value="Unassembled WGS sequence"/>
</dbReference>
<evidence type="ECO:0000256" key="1">
    <source>
        <dbReference type="SAM" id="SignalP"/>
    </source>
</evidence>
<feature type="chain" id="PRO_5038423349" evidence="1">
    <location>
        <begin position="20"/>
        <end position="175"/>
    </location>
</feature>
<gene>
    <name evidence="2" type="ORF">FNH09_18405</name>
</gene>
<dbReference type="EMBL" id="VJZD01000066">
    <property type="protein sequence ID" value="MPY33160.1"/>
    <property type="molecule type" value="Genomic_DNA"/>
</dbReference>
<protein>
    <submittedName>
        <fullName evidence="2">Uncharacterized protein</fullName>
    </submittedName>
</protein>
<reference evidence="2 3" key="1">
    <citation type="submission" date="2019-07" db="EMBL/GenBank/DDBJ databases">
        <title>New species of Amycolatopsis and Streptomyces.</title>
        <authorList>
            <person name="Duangmal K."/>
            <person name="Teo W.F.A."/>
            <person name="Lipun K."/>
        </authorList>
    </citation>
    <scope>NUCLEOTIDE SEQUENCE [LARGE SCALE GENOMIC DNA]</scope>
    <source>
        <strain evidence="2 3">NBRC 109810</strain>
    </source>
</reference>
<feature type="signal peptide" evidence="1">
    <location>
        <begin position="1"/>
        <end position="19"/>
    </location>
</feature>
<evidence type="ECO:0000313" key="2">
    <source>
        <dbReference type="EMBL" id="MPY33160.1"/>
    </source>
</evidence>
<accession>A0A5N8VD19</accession>
<organism evidence="2 3">
    <name type="scientific">Streptomyces adustus</name>
    <dbReference type="NCBI Taxonomy" id="1609272"/>
    <lineage>
        <taxon>Bacteria</taxon>
        <taxon>Bacillati</taxon>
        <taxon>Actinomycetota</taxon>
        <taxon>Actinomycetes</taxon>
        <taxon>Kitasatosporales</taxon>
        <taxon>Streptomycetaceae</taxon>
        <taxon>Streptomyces</taxon>
    </lineage>
</organism>
<evidence type="ECO:0000313" key="3">
    <source>
        <dbReference type="Proteomes" id="UP000325849"/>
    </source>
</evidence>
<keyword evidence="3" id="KW-1185">Reference proteome</keyword>
<dbReference type="AlphaFoldDB" id="A0A5N8VD19"/>
<proteinExistence type="predicted"/>
<sequence>MIRTRRLALLAPMVLSALALGPAVTAHGATGQAPDRAPTKARCLLTQDTANSKPDNPRFTLSASGFRSNTVTFAGGGGGGAATTTNGSFTVSNLGAGRYQAFGNMDGRVNCGRTPEVPNDQRDAKAQYKQGFTDGFNAIKESCSAPMLKSFTAVNPNYAEGFKDGAALAADKFCD</sequence>
<dbReference type="OrthoDB" id="4338791at2"/>
<keyword evidence="1" id="KW-0732">Signal</keyword>
<name>A0A5N8VD19_9ACTN</name>
<dbReference type="RefSeq" id="WP_152889222.1">
    <property type="nucleotide sequence ID" value="NZ_VJZD01000066.1"/>
</dbReference>
<comment type="caution">
    <text evidence="2">The sequence shown here is derived from an EMBL/GenBank/DDBJ whole genome shotgun (WGS) entry which is preliminary data.</text>
</comment>